<proteinExistence type="predicted"/>
<feature type="compositionally biased region" description="Basic and acidic residues" evidence="1">
    <location>
        <begin position="145"/>
        <end position="158"/>
    </location>
</feature>
<accession>A0A2V5IJP1</accession>
<evidence type="ECO:0000313" key="2">
    <source>
        <dbReference type="EMBL" id="PYI28730.1"/>
    </source>
</evidence>
<feature type="compositionally biased region" description="Gly residues" evidence="1">
    <location>
        <begin position="128"/>
        <end position="138"/>
    </location>
</feature>
<reference evidence="2 3" key="1">
    <citation type="submission" date="2018-02" db="EMBL/GenBank/DDBJ databases">
        <title>The genomes of Aspergillus section Nigri reveals drivers in fungal speciation.</title>
        <authorList>
            <consortium name="DOE Joint Genome Institute"/>
            <person name="Vesth T.C."/>
            <person name="Nybo J."/>
            <person name="Theobald S."/>
            <person name="Brandl J."/>
            <person name="Frisvad J.C."/>
            <person name="Nielsen K.F."/>
            <person name="Lyhne E.K."/>
            <person name="Kogle M.E."/>
            <person name="Kuo A."/>
            <person name="Riley R."/>
            <person name="Clum A."/>
            <person name="Nolan M."/>
            <person name="Lipzen A."/>
            <person name="Salamov A."/>
            <person name="Henrissat B."/>
            <person name="Wiebenga A."/>
            <person name="De vries R.P."/>
            <person name="Grigoriev I.V."/>
            <person name="Mortensen U.H."/>
            <person name="Andersen M.R."/>
            <person name="Baker S.E."/>
        </authorList>
    </citation>
    <scope>NUCLEOTIDE SEQUENCE [LARGE SCALE GENOMIC DNA]</scope>
    <source>
        <strain evidence="2 3">CBS 114.80</strain>
    </source>
</reference>
<feature type="compositionally biased region" description="Basic and acidic residues" evidence="1">
    <location>
        <begin position="55"/>
        <end position="86"/>
    </location>
</feature>
<dbReference type="AlphaFoldDB" id="A0A2V5IJP1"/>
<gene>
    <name evidence="2" type="ORF">BP00DRAFT_428149</name>
</gene>
<evidence type="ECO:0000313" key="3">
    <source>
        <dbReference type="Proteomes" id="UP000248817"/>
    </source>
</evidence>
<name>A0A2V5IJP1_9EURO</name>
<sequence>MQPTHQPSQPAQPPKEAGYKQASNPVTQTPSEQRAPAQQPSTRQRGDPTSSITRRTADSRPADDSRLRQLNADREQEREALHRAGSDVDLEYGVEQQPAEGEIAHAVAKTSGRARARAQAGAHAGAVGSAGGPGGPGYEKGLAADLDRKAEEHERVLGERVGQSPAEPDDEGRVLAEREAVRERKLKQDRELDVKGAVSRGTGDPVVG</sequence>
<dbReference type="EMBL" id="KZ825543">
    <property type="protein sequence ID" value="PYI28730.1"/>
    <property type="molecule type" value="Genomic_DNA"/>
</dbReference>
<dbReference type="Proteomes" id="UP000248817">
    <property type="component" value="Unassembled WGS sequence"/>
</dbReference>
<keyword evidence="3" id="KW-1185">Reference proteome</keyword>
<evidence type="ECO:0000256" key="1">
    <source>
        <dbReference type="SAM" id="MobiDB-lite"/>
    </source>
</evidence>
<feature type="compositionally biased region" description="Polar residues" evidence="1">
    <location>
        <begin position="21"/>
        <end position="54"/>
    </location>
</feature>
<feature type="compositionally biased region" description="Low complexity" evidence="1">
    <location>
        <begin position="117"/>
        <end position="127"/>
    </location>
</feature>
<feature type="compositionally biased region" description="Basic and acidic residues" evidence="1">
    <location>
        <begin position="171"/>
        <end position="194"/>
    </location>
</feature>
<protein>
    <submittedName>
        <fullName evidence="2">Uncharacterized protein</fullName>
    </submittedName>
</protein>
<organism evidence="2 3">
    <name type="scientific">Aspergillus indologenus CBS 114.80</name>
    <dbReference type="NCBI Taxonomy" id="1450541"/>
    <lineage>
        <taxon>Eukaryota</taxon>
        <taxon>Fungi</taxon>
        <taxon>Dikarya</taxon>
        <taxon>Ascomycota</taxon>
        <taxon>Pezizomycotina</taxon>
        <taxon>Eurotiomycetes</taxon>
        <taxon>Eurotiomycetidae</taxon>
        <taxon>Eurotiales</taxon>
        <taxon>Aspergillaceae</taxon>
        <taxon>Aspergillus</taxon>
        <taxon>Aspergillus subgen. Circumdati</taxon>
    </lineage>
</organism>
<feature type="region of interest" description="Disordered" evidence="1">
    <location>
        <begin position="1"/>
        <end position="208"/>
    </location>
</feature>